<feature type="coiled-coil region" evidence="1">
    <location>
        <begin position="177"/>
        <end position="293"/>
    </location>
</feature>
<keyword evidence="4" id="KW-1185">Reference proteome</keyword>
<evidence type="ECO:0000313" key="3">
    <source>
        <dbReference type="EMBL" id="OMJ88422.1"/>
    </source>
</evidence>
<sequence>MAFRRTPQKRAKESSPNPKQAHITLKTSLQKVISTKYQQRLKNHLENSILNIPASTNKPSPYHARSPSLRKKQSPQIYTVSKTPFSRVINYSNISLETFGNDSSSKSSSIDYQETKETSKPFKIKKTSSQSREFYSEIDCCRKEIDWLKARLMKLQNSSYIASGNKNYSTSIEKDVSMKLKKQKEKLLSKHKEEMERQREELINSFNSDFECFNGKIAQKLKAEKLKKEEDKEKILEQRVKEEVLLIEKESEAKLKLKLNQVKSDYERQLKRVQDENTALKKQTEVLKRLLEDSQAKCEVIKTTVKYENNFLSQPVYENDKEYKKLQTKYNNLQRDYTESMKSNENMCHKCKAFIKIDEEVSKKINTLRKYIDFSD</sequence>
<feature type="region of interest" description="Disordered" evidence="2">
    <location>
        <begin position="51"/>
        <end position="75"/>
    </location>
</feature>
<dbReference type="AlphaFoldDB" id="A0A1R2CHB9"/>
<gene>
    <name evidence="3" type="ORF">SteCoe_9644</name>
</gene>
<comment type="caution">
    <text evidence="3">The sequence shown here is derived from an EMBL/GenBank/DDBJ whole genome shotgun (WGS) entry which is preliminary data.</text>
</comment>
<accession>A0A1R2CHB9</accession>
<dbReference type="Proteomes" id="UP000187209">
    <property type="component" value="Unassembled WGS sequence"/>
</dbReference>
<evidence type="ECO:0000256" key="1">
    <source>
        <dbReference type="SAM" id="Coils"/>
    </source>
</evidence>
<name>A0A1R2CHB9_9CILI</name>
<keyword evidence="1" id="KW-0175">Coiled coil</keyword>
<reference evidence="3 4" key="1">
    <citation type="submission" date="2016-11" db="EMBL/GenBank/DDBJ databases">
        <title>The macronuclear genome of Stentor coeruleus: a giant cell with tiny introns.</title>
        <authorList>
            <person name="Slabodnick M."/>
            <person name="Ruby J.G."/>
            <person name="Reiff S.B."/>
            <person name="Swart E.C."/>
            <person name="Gosai S."/>
            <person name="Prabakaran S."/>
            <person name="Witkowska E."/>
            <person name="Larue G.E."/>
            <person name="Fisher S."/>
            <person name="Freeman R.M."/>
            <person name="Gunawardena J."/>
            <person name="Chu W."/>
            <person name="Stover N.A."/>
            <person name="Gregory B.D."/>
            <person name="Nowacki M."/>
            <person name="Derisi J."/>
            <person name="Roy S.W."/>
            <person name="Marshall W.F."/>
            <person name="Sood P."/>
        </authorList>
    </citation>
    <scope>NUCLEOTIDE SEQUENCE [LARGE SCALE GENOMIC DNA]</scope>
    <source>
        <strain evidence="3">WM001</strain>
    </source>
</reference>
<protein>
    <submittedName>
        <fullName evidence="3">Uncharacterized protein</fullName>
    </submittedName>
</protein>
<evidence type="ECO:0000313" key="4">
    <source>
        <dbReference type="Proteomes" id="UP000187209"/>
    </source>
</evidence>
<proteinExistence type="predicted"/>
<evidence type="ECO:0000256" key="2">
    <source>
        <dbReference type="SAM" id="MobiDB-lite"/>
    </source>
</evidence>
<organism evidence="3 4">
    <name type="scientific">Stentor coeruleus</name>
    <dbReference type="NCBI Taxonomy" id="5963"/>
    <lineage>
        <taxon>Eukaryota</taxon>
        <taxon>Sar</taxon>
        <taxon>Alveolata</taxon>
        <taxon>Ciliophora</taxon>
        <taxon>Postciliodesmatophora</taxon>
        <taxon>Heterotrichea</taxon>
        <taxon>Heterotrichida</taxon>
        <taxon>Stentoridae</taxon>
        <taxon>Stentor</taxon>
    </lineage>
</organism>
<dbReference type="EMBL" id="MPUH01000151">
    <property type="protein sequence ID" value="OMJ88422.1"/>
    <property type="molecule type" value="Genomic_DNA"/>
</dbReference>
<feature type="region of interest" description="Disordered" evidence="2">
    <location>
        <begin position="1"/>
        <end position="25"/>
    </location>
</feature>
<dbReference type="OrthoDB" id="327336at2759"/>